<dbReference type="InterPro" id="IPR007791">
    <property type="entry name" value="DjlA_N"/>
</dbReference>
<dbReference type="Proteomes" id="UP000067626">
    <property type="component" value="Chromosome"/>
</dbReference>
<feature type="domain" description="Co-chaperone DjlA N-terminal" evidence="1">
    <location>
        <begin position="62"/>
        <end position="172"/>
    </location>
</feature>
<name>A0A0K1ENM1_CHOCO</name>
<accession>A0A0K1ENM1</accession>
<proteinExistence type="predicted"/>
<evidence type="ECO:0000259" key="1">
    <source>
        <dbReference type="Pfam" id="PF05099"/>
    </source>
</evidence>
<reference evidence="2 3" key="1">
    <citation type="submission" date="2015-07" db="EMBL/GenBank/DDBJ databases">
        <title>Genome analysis of myxobacterium Chondromyces crocatus Cm c5 reveals a high potential for natural compound synthesis and the genetic basis for the loss of fruiting body formation.</title>
        <authorList>
            <person name="Zaburannyi N."/>
            <person name="Bunk B."/>
            <person name="Maier J."/>
            <person name="Overmann J."/>
            <person name="Mueller R."/>
        </authorList>
    </citation>
    <scope>NUCLEOTIDE SEQUENCE [LARGE SCALE GENOMIC DNA]</scope>
    <source>
        <strain evidence="2 3">Cm c5</strain>
    </source>
</reference>
<keyword evidence="3" id="KW-1185">Reference proteome</keyword>
<organism evidence="2 3">
    <name type="scientific">Chondromyces crocatus</name>
    <dbReference type="NCBI Taxonomy" id="52"/>
    <lineage>
        <taxon>Bacteria</taxon>
        <taxon>Pseudomonadati</taxon>
        <taxon>Myxococcota</taxon>
        <taxon>Polyangia</taxon>
        <taxon>Polyangiales</taxon>
        <taxon>Polyangiaceae</taxon>
        <taxon>Chondromyces</taxon>
    </lineage>
</organism>
<dbReference type="KEGG" id="ccro:CMC5_066670"/>
<dbReference type="InterPro" id="IPR029024">
    <property type="entry name" value="TerB-like"/>
</dbReference>
<dbReference type="Gene3D" id="1.10.3680.10">
    <property type="entry name" value="TerB-like"/>
    <property type="match status" value="1"/>
</dbReference>
<evidence type="ECO:0000313" key="2">
    <source>
        <dbReference type="EMBL" id="AKT42441.1"/>
    </source>
</evidence>
<dbReference type="CDD" id="cd07177">
    <property type="entry name" value="terB_like"/>
    <property type="match status" value="2"/>
</dbReference>
<dbReference type="SUPFAM" id="SSF158682">
    <property type="entry name" value="TerB-like"/>
    <property type="match status" value="1"/>
</dbReference>
<dbReference type="AlphaFoldDB" id="A0A0K1ENM1"/>
<dbReference type="EMBL" id="CP012159">
    <property type="protein sequence ID" value="AKT42441.1"/>
    <property type="molecule type" value="Genomic_DNA"/>
</dbReference>
<sequence length="191" mass="20162">MRIQSQSLLDRVARQISRPPTSAPDAASLLSRIANAYSALPVIDEEMGLTSFDPDAAALFEAVVEATFLVAHADGHFDAEERAAFQTVVSSACGGAVKAPRLDALIADFTEQLAEDGQEKRTRMIGRTITVHHQQMEVMRMAALMAWASGGVSAEERVTLELLAAGLGLARGSVDTVLAQAAAALDLDGVT</sequence>
<dbReference type="RefSeq" id="WP_050434071.1">
    <property type="nucleotide sequence ID" value="NZ_CP012159.1"/>
</dbReference>
<dbReference type="STRING" id="52.CMC5_066670"/>
<protein>
    <recommendedName>
        <fullName evidence="1">Co-chaperone DjlA N-terminal domain-containing protein</fullName>
    </recommendedName>
</protein>
<gene>
    <name evidence="2" type="ORF">CMC5_066670</name>
</gene>
<evidence type="ECO:0000313" key="3">
    <source>
        <dbReference type="Proteomes" id="UP000067626"/>
    </source>
</evidence>
<dbReference type="Pfam" id="PF05099">
    <property type="entry name" value="TerB"/>
    <property type="match status" value="1"/>
</dbReference>